<gene>
    <name evidence="6" type="ORF">WKW80_10335</name>
</gene>
<dbReference type="PANTHER" id="PTHR30386:SF19">
    <property type="entry name" value="MULTIDRUG EXPORT PROTEIN EMRA-RELATED"/>
    <property type="match status" value="1"/>
</dbReference>
<dbReference type="EMBL" id="JBBKZV010000004">
    <property type="protein sequence ID" value="MEJ8822435.1"/>
    <property type="molecule type" value="Genomic_DNA"/>
</dbReference>
<proteinExistence type="predicted"/>
<evidence type="ECO:0000256" key="2">
    <source>
        <dbReference type="SAM" id="Coils"/>
    </source>
</evidence>
<dbReference type="Gene3D" id="1.10.287.470">
    <property type="entry name" value="Helix hairpin bin"/>
    <property type="match status" value="1"/>
</dbReference>
<evidence type="ECO:0000313" key="6">
    <source>
        <dbReference type="EMBL" id="MEJ8822435.1"/>
    </source>
</evidence>
<accession>A0ABU8VXU3</accession>
<organism evidence="6 7">
    <name type="scientific">Variovorax humicola</name>
    <dbReference type="NCBI Taxonomy" id="1769758"/>
    <lineage>
        <taxon>Bacteria</taxon>
        <taxon>Pseudomonadati</taxon>
        <taxon>Pseudomonadota</taxon>
        <taxon>Betaproteobacteria</taxon>
        <taxon>Burkholderiales</taxon>
        <taxon>Comamonadaceae</taxon>
        <taxon>Variovorax</taxon>
    </lineage>
</organism>
<dbReference type="Gene3D" id="2.40.50.100">
    <property type="match status" value="1"/>
</dbReference>
<dbReference type="Proteomes" id="UP001363010">
    <property type="component" value="Unassembled WGS sequence"/>
</dbReference>
<protein>
    <submittedName>
        <fullName evidence="6">Efflux RND transporter periplasmic adaptor subunit</fullName>
    </submittedName>
</protein>
<reference evidence="6 7" key="1">
    <citation type="submission" date="2024-03" db="EMBL/GenBank/DDBJ databases">
        <title>Novel species of the genus Variovorax.</title>
        <authorList>
            <person name="Liu Q."/>
            <person name="Xin Y.-H."/>
        </authorList>
    </citation>
    <scope>NUCLEOTIDE SEQUENCE [LARGE SCALE GENOMIC DNA]</scope>
    <source>
        <strain evidence="6 7">KACC 18501</strain>
    </source>
</reference>
<keyword evidence="4" id="KW-1133">Transmembrane helix</keyword>
<keyword evidence="4" id="KW-0472">Membrane</keyword>
<comment type="subcellular location">
    <subcellularLocation>
        <location evidence="1">Cell envelope</location>
    </subcellularLocation>
</comment>
<keyword evidence="7" id="KW-1185">Reference proteome</keyword>
<feature type="region of interest" description="Disordered" evidence="3">
    <location>
        <begin position="1"/>
        <end position="25"/>
    </location>
</feature>
<evidence type="ECO:0000259" key="5">
    <source>
        <dbReference type="Pfam" id="PF25885"/>
    </source>
</evidence>
<sequence>MTDTANTSAAAAAAEPEATPAPNGKRRRALTALAATVILAGGSWGLYEWLVASHYEDTDNAYVQGNVIQITPQISGTVMAISADDTDFVKAGQPLVQLDPADAKVALDQAEAALAQAVRQVRTLYANNGSLAAQVTLRQADIVRAESDIARAQEDLKRRQALTGNGAVSKEELSHSETALSVAKSQLAAAQANVASAREQLVSNQSLTEGTSIEKHPAVLAAAAKVREAYLATQRVAMPAPVDGYVAKRTVQLGQRVAAGTPMMSIVPLNQVWVDANFKEVQLRNIRLGQPVKLTADLYGKKVEYDGSVAGLGVGTGAAFALLPAQNATGNWIKVVQRVPVRITLQPEQLKANPLRVGLSMDASIDVSKKDGKMLADAPRAAALSETAVYSTLNDGADAVVNSIIAANLGGVAPVAGKRPAAPAAPATAPGASATPPQASGPHSAAAMAMSSQRG</sequence>
<dbReference type="InterPro" id="IPR058633">
    <property type="entry name" value="EmrA/FarA_HH"/>
</dbReference>
<dbReference type="PANTHER" id="PTHR30386">
    <property type="entry name" value="MEMBRANE FUSION SUBUNIT OF EMRAB-TOLC MULTIDRUG EFFLUX PUMP"/>
    <property type="match status" value="1"/>
</dbReference>
<evidence type="ECO:0000256" key="1">
    <source>
        <dbReference type="ARBA" id="ARBA00004196"/>
    </source>
</evidence>
<dbReference type="RefSeq" id="WP_340363477.1">
    <property type="nucleotide sequence ID" value="NZ_JBBKZV010000004.1"/>
</dbReference>
<feature type="compositionally biased region" description="Low complexity" evidence="3">
    <location>
        <begin position="417"/>
        <end position="442"/>
    </location>
</feature>
<evidence type="ECO:0000313" key="7">
    <source>
        <dbReference type="Proteomes" id="UP001363010"/>
    </source>
</evidence>
<feature type="region of interest" description="Disordered" evidence="3">
    <location>
        <begin position="417"/>
        <end position="455"/>
    </location>
</feature>
<feature type="domain" description="Multidrug export protein EmrA/FarA alpha-helical hairpin" evidence="5">
    <location>
        <begin position="102"/>
        <end position="235"/>
    </location>
</feature>
<dbReference type="Pfam" id="PF25885">
    <property type="entry name" value="HH_EMRA"/>
    <property type="match status" value="1"/>
</dbReference>
<dbReference type="SUPFAM" id="SSF111369">
    <property type="entry name" value="HlyD-like secretion proteins"/>
    <property type="match status" value="2"/>
</dbReference>
<keyword evidence="4" id="KW-0812">Transmembrane</keyword>
<name>A0ABU8VXU3_9BURK</name>
<comment type="caution">
    <text evidence="6">The sequence shown here is derived from an EMBL/GenBank/DDBJ whole genome shotgun (WGS) entry which is preliminary data.</text>
</comment>
<feature type="compositionally biased region" description="Low complexity" evidence="3">
    <location>
        <begin position="1"/>
        <end position="23"/>
    </location>
</feature>
<feature type="coiled-coil region" evidence="2">
    <location>
        <begin position="107"/>
        <end position="200"/>
    </location>
</feature>
<evidence type="ECO:0000256" key="4">
    <source>
        <dbReference type="SAM" id="Phobius"/>
    </source>
</evidence>
<evidence type="ECO:0000256" key="3">
    <source>
        <dbReference type="SAM" id="MobiDB-lite"/>
    </source>
</evidence>
<keyword evidence="2" id="KW-0175">Coiled coil</keyword>
<feature type="transmembrane region" description="Helical" evidence="4">
    <location>
        <begin position="29"/>
        <end position="47"/>
    </location>
</feature>
<dbReference type="InterPro" id="IPR050739">
    <property type="entry name" value="MFP"/>
</dbReference>
<dbReference type="Gene3D" id="2.40.30.170">
    <property type="match status" value="1"/>
</dbReference>